<keyword evidence="3" id="KW-1185">Reference proteome</keyword>
<evidence type="ECO:0000313" key="3">
    <source>
        <dbReference type="Proteomes" id="UP001316803"/>
    </source>
</evidence>
<proteinExistence type="predicted"/>
<reference evidence="2 3" key="1">
    <citation type="submission" date="2022-12" db="EMBL/GenBank/DDBJ databases">
        <title>Genomic features and morphological characterization of a novel Knufia sp. strain isolated from spacecraft assembly facility.</title>
        <authorList>
            <person name="Teixeira M."/>
            <person name="Chander A.M."/>
            <person name="Stajich J.E."/>
            <person name="Venkateswaran K."/>
        </authorList>
    </citation>
    <scope>NUCLEOTIDE SEQUENCE [LARGE SCALE GENOMIC DNA]</scope>
    <source>
        <strain evidence="2 3">FJI-L2-BK-P2</strain>
    </source>
</reference>
<organism evidence="2 3">
    <name type="scientific">Knufia fluminis</name>
    <dbReference type="NCBI Taxonomy" id="191047"/>
    <lineage>
        <taxon>Eukaryota</taxon>
        <taxon>Fungi</taxon>
        <taxon>Dikarya</taxon>
        <taxon>Ascomycota</taxon>
        <taxon>Pezizomycotina</taxon>
        <taxon>Eurotiomycetes</taxon>
        <taxon>Chaetothyriomycetidae</taxon>
        <taxon>Chaetothyriales</taxon>
        <taxon>Trichomeriaceae</taxon>
        <taxon>Knufia</taxon>
    </lineage>
</organism>
<keyword evidence="1" id="KW-0812">Transmembrane</keyword>
<dbReference type="Proteomes" id="UP001316803">
    <property type="component" value="Unassembled WGS sequence"/>
</dbReference>
<sequence>MRVIKFPSSMPSKIDGLGLLTFLGAENVNNLVGRLSSSSTTDTLPLPAGFVIASDAIRDPIKEPGLALYNITDGIHTIDVAGWFGKWLNTAKVTDNQTMLRIEVLEEDVSMKKNIVIASLWSFAVHVALFLTAFRLGDKWGVANAYALLATGLARGAIVMANRMAADTAALDGLQQSEEVVKTFWTLPDGKTVTIFAPRGVIINVLLSKPKPRNPGE</sequence>
<dbReference type="EMBL" id="JAKLMC020000023">
    <property type="protein sequence ID" value="KAK5950889.1"/>
    <property type="molecule type" value="Genomic_DNA"/>
</dbReference>
<dbReference type="AlphaFoldDB" id="A0AAN8EAU6"/>
<comment type="caution">
    <text evidence="2">The sequence shown here is derived from an EMBL/GenBank/DDBJ whole genome shotgun (WGS) entry which is preliminary data.</text>
</comment>
<keyword evidence="1" id="KW-0472">Membrane</keyword>
<keyword evidence="1" id="KW-1133">Transmembrane helix</keyword>
<evidence type="ECO:0000313" key="2">
    <source>
        <dbReference type="EMBL" id="KAK5950889.1"/>
    </source>
</evidence>
<evidence type="ECO:0000256" key="1">
    <source>
        <dbReference type="SAM" id="Phobius"/>
    </source>
</evidence>
<protein>
    <submittedName>
        <fullName evidence="2">Uncharacterized protein</fullName>
    </submittedName>
</protein>
<gene>
    <name evidence="2" type="ORF">OHC33_007960</name>
</gene>
<name>A0AAN8EAU6_9EURO</name>
<feature type="transmembrane region" description="Helical" evidence="1">
    <location>
        <begin position="140"/>
        <end position="158"/>
    </location>
</feature>
<accession>A0AAN8EAU6</accession>
<feature type="transmembrane region" description="Helical" evidence="1">
    <location>
        <begin position="115"/>
        <end position="134"/>
    </location>
</feature>